<evidence type="ECO:0000313" key="13">
    <source>
        <dbReference type="EMBL" id="EPQ26790.1"/>
    </source>
</evidence>
<protein>
    <recommendedName>
        <fullName evidence="12">Major facilitator superfamily (MFS) profile domain-containing protein</fullName>
    </recommendedName>
</protein>
<dbReference type="GO" id="GO:1904679">
    <property type="term" value="P:myo-inositol import across plasma membrane"/>
    <property type="evidence" value="ECO:0007669"/>
    <property type="project" value="UniProtKB-ARBA"/>
</dbReference>
<dbReference type="Gene3D" id="1.20.1250.20">
    <property type="entry name" value="MFS general substrate transporter like domains"/>
    <property type="match status" value="1"/>
</dbReference>
<dbReference type="OrthoDB" id="6339427at2759"/>
<feature type="compositionally biased region" description="Basic and acidic residues" evidence="10">
    <location>
        <begin position="1"/>
        <end position="23"/>
    </location>
</feature>
<feature type="region of interest" description="Disordered" evidence="10">
    <location>
        <begin position="1"/>
        <end position="30"/>
    </location>
</feature>
<dbReference type="Proteomes" id="UP000053664">
    <property type="component" value="Unassembled WGS sequence"/>
</dbReference>
<evidence type="ECO:0000256" key="1">
    <source>
        <dbReference type="ARBA" id="ARBA00004651"/>
    </source>
</evidence>
<dbReference type="eggNOG" id="KOG0254">
    <property type="taxonomic scope" value="Eukaryota"/>
</dbReference>
<dbReference type="HOGENOM" id="CLU_001265_30_5_1"/>
<dbReference type="InterPro" id="IPR036259">
    <property type="entry name" value="MFS_trans_sf"/>
</dbReference>
<proteinExistence type="inferred from homology"/>
<feature type="transmembrane region" description="Helical" evidence="11">
    <location>
        <begin position="361"/>
        <end position="379"/>
    </location>
</feature>
<feature type="transmembrane region" description="Helical" evidence="11">
    <location>
        <begin position="169"/>
        <end position="192"/>
    </location>
</feature>
<dbReference type="NCBIfam" id="TIGR00879">
    <property type="entry name" value="SP"/>
    <property type="match status" value="1"/>
</dbReference>
<evidence type="ECO:0000256" key="6">
    <source>
        <dbReference type="ARBA" id="ARBA00022989"/>
    </source>
</evidence>
<dbReference type="AlphaFoldDB" id="A0A061H4B9"/>
<evidence type="ECO:0000259" key="12">
    <source>
        <dbReference type="PROSITE" id="PS50850"/>
    </source>
</evidence>
<feature type="transmembrane region" description="Helical" evidence="11">
    <location>
        <begin position="145"/>
        <end position="163"/>
    </location>
</feature>
<keyword evidence="3 9" id="KW-0813">Transport</keyword>
<dbReference type="PROSITE" id="PS00217">
    <property type="entry name" value="SUGAR_TRANSPORT_2"/>
    <property type="match status" value="1"/>
</dbReference>
<feature type="transmembrane region" description="Helical" evidence="11">
    <location>
        <begin position="204"/>
        <end position="227"/>
    </location>
</feature>
<dbReference type="EMBL" id="KE361643">
    <property type="protein sequence ID" value="EPQ26790.1"/>
    <property type="molecule type" value="Genomic_DNA"/>
</dbReference>
<feature type="transmembrane region" description="Helical" evidence="11">
    <location>
        <begin position="463"/>
        <end position="484"/>
    </location>
</feature>
<sequence length="563" mass="61302">MDYPAETRRSSSDKQSLDNKEAKGFANSNGDPMVLKTQSIDQTDGIIDVNELSQVLDEAEIEAAGQGKGTSLYLWALTAFSAIGGFLFGYDTGTISSVLVVIGRDLDNRVLSDGDKEFVTSALTVGAIVASLFIGLVGDKFGRKWALLFCDIVFLVGVIIQAACHQKMVMAVGRLIMGLGVGGAAQLVPVYIQEIAPAKHRGRLAVLNSIAITGGQVIAYAFGAAFANVTHGWRYIIAIGGVPPIFQAIGIHFFMPESPRHLVKSGHYDEAEAALTKMYPVATPQEIEAKVMVMKRHIEIDDIGTVRKVKLLWTDVPTRRAVFICGALLFAQQLSGFNSLMYFSGTLFAAAGLNNPTATGLIISGTNCLFTFVTAGFVDRFGRRRLLLITMPLVILFLSVTAVIFYVMLRPTDQQLLSGFPYPGYQTSLMLVFMVFYVASYATGLGAVPWLHGEFFGTQTRMVGTSISTACAWSGNLIISSTFLKTMTAITPSGAFGLYAGLTFMFLIMVYFLYPETAMLSLEEVRSTLDGGFNVKKSLKVRREKLDLWKKQQAEQKERAQSA</sequence>
<evidence type="ECO:0000256" key="5">
    <source>
        <dbReference type="ARBA" id="ARBA00022692"/>
    </source>
</evidence>
<comment type="similarity">
    <text evidence="2 9">Belongs to the major facilitator superfamily. Sugar transporter (TC 2.A.1.1) family.</text>
</comment>
<gene>
    <name evidence="13" type="ORF">PFL1_05768</name>
</gene>
<evidence type="ECO:0000256" key="8">
    <source>
        <dbReference type="ARBA" id="ARBA00049119"/>
    </source>
</evidence>
<feature type="transmembrane region" description="Helical" evidence="11">
    <location>
        <begin position="321"/>
        <end position="341"/>
    </location>
</feature>
<evidence type="ECO:0000313" key="14">
    <source>
        <dbReference type="Proteomes" id="UP000053664"/>
    </source>
</evidence>
<keyword evidence="7 11" id="KW-0472">Membrane</keyword>
<dbReference type="SUPFAM" id="SSF103473">
    <property type="entry name" value="MFS general substrate transporter"/>
    <property type="match status" value="1"/>
</dbReference>
<dbReference type="InterPro" id="IPR005829">
    <property type="entry name" value="Sugar_transporter_CS"/>
</dbReference>
<evidence type="ECO:0000256" key="7">
    <source>
        <dbReference type="ARBA" id="ARBA00023136"/>
    </source>
</evidence>
<keyword evidence="4" id="KW-1003">Cell membrane</keyword>
<evidence type="ECO:0000256" key="11">
    <source>
        <dbReference type="SAM" id="Phobius"/>
    </source>
</evidence>
<comment type="catalytic activity">
    <reaction evidence="8">
        <text>myo-inositol(out) + H(+)(out) = myo-inositol(in) + H(+)(in)</text>
        <dbReference type="Rhea" id="RHEA:60364"/>
        <dbReference type="ChEBI" id="CHEBI:15378"/>
        <dbReference type="ChEBI" id="CHEBI:17268"/>
    </reaction>
</comment>
<dbReference type="GO" id="GO:0005886">
    <property type="term" value="C:plasma membrane"/>
    <property type="evidence" value="ECO:0007669"/>
    <property type="project" value="UniProtKB-SubCell"/>
</dbReference>
<feature type="domain" description="Major facilitator superfamily (MFS) profile" evidence="12">
    <location>
        <begin position="77"/>
        <end position="518"/>
    </location>
</feature>
<dbReference type="Pfam" id="PF00083">
    <property type="entry name" value="Sugar_tr"/>
    <property type="match status" value="1"/>
</dbReference>
<dbReference type="InterPro" id="IPR003663">
    <property type="entry name" value="Sugar/inositol_transpt"/>
</dbReference>
<dbReference type="InterPro" id="IPR020846">
    <property type="entry name" value="MFS_dom"/>
</dbReference>
<evidence type="ECO:0000256" key="10">
    <source>
        <dbReference type="SAM" id="MobiDB-lite"/>
    </source>
</evidence>
<dbReference type="FunFam" id="1.20.1250.20:FF:000073">
    <property type="entry name" value="MFS myo-inositol transporter, putative"/>
    <property type="match status" value="1"/>
</dbReference>
<keyword evidence="6 11" id="KW-1133">Transmembrane helix</keyword>
<reference evidence="13 14" key="1">
    <citation type="journal article" date="2013" name="Plant Cell">
        <title>The transition from a phytopathogenic smut ancestor to an anamorphic biocontrol agent deciphered by comparative whole-genome analysis.</title>
        <authorList>
            <person name="Lefebvre F."/>
            <person name="Joly D.L."/>
            <person name="Labbe C."/>
            <person name="Teichmann B."/>
            <person name="Linning R."/>
            <person name="Belzile F."/>
            <person name="Bakkeren G."/>
            <person name="Belanger R.R."/>
        </authorList>
    </citation>
    <scope>NUCLEOTIDE SEQUENCE [LARGE SCALE GENOMIC DNA]</scope>
    <source>
        <strain evidence="13 14">PF-1</strain>
    </source>
</reference>
<feature type="transmembrane region" description="Helical" evidence="11">
    <location>
        <begin position="429"/>
        <end position="451"/>
    </location>
</feature>
<comment type="subcellular location">
    <subcellularLocation>
        <location evidence="1">Cell membrane</location>
        <topology evidence="1">Multi-pass membrane protein</topology>
    </subcellularLocation>
</comment>
<name>A0A061H4B9_9BASI</name>
<dbReference type="GO" id="GO:0005365">
    <property type="term" value="F:myo-inositol transmembrane transporter activity"/>
    <property type="evidence" value="ECO:0007669"/>
    <property type="project" value="UniProtKB-ARBA"/>
</dbReference>
<feature type="transmembrane region" description="Helical" evidence="11">
    <location>
        <begin position="386"/>
        <end position="409"/>
    </location>
</feature>
<accession>A0A061H4B9</accession>
<feature type="transmembrane region" description="Helical" evidence="11">
    <location>
        <begin position="496"/>
        <end position="514"/>
    </location>
</feature>
<evidence type="ECO:0000256" key="9">
    <source>
        <dbReference type="RuleBase" id="RU003346"/>
    </source>
</evidence>
<dbReference type="InterPro" id="IPR050814">
    <property type="entry name" value="Myo-inositol_Transporter"/>
</dbReference>
<dbReference type="KEGG" id="pfp:PFL1_05768"/>
<dbReference type="InterPro" id="IPR005828">
    <property type="entry name" value="MFS_sugar_transport-like"/>
</dbReference>
<evidence type="ECO:0000256" key="2">
    <source>
        <dbReference type="ARBA" id="ARBA00010992"/>
    </source>
</evidence>
<evidence type="ECO:0000256" key="3">
    <source>
        <dbReference type="ARBA" id="ARBA00022448"/>
    </source>
</evidence>
<dbReference type="PANTHER" id="PTHR48020">
    <property type="entry name" value="PROTON MYO-INOSITOL COTRANSPORTER"/>
    <property type="match status" value="1"/>
</dbReference>
<dbReference type="RefSeq" id="XP_007881493.1">
    <property type="nucleotide sequence ID" value="XM_007883302.1"/>
</dbReference>
<dbReference type="PANTHER" id="PTHR48020:SF12">
    <property type="entry name" value="PROTON MYO-INOSITOL COTRANSPORTER"/>
    <property type="match status" value="1"/>
</dbReference>
<dbReference type="PROSITE" id="PS50850">
    <property type="entry name" value="MFS"/>
    <property type="match status" value="1"/>
</dbReference>
<organism evidence="13 14">
    <name type="scientific">Pseudozyma flocculosa PF-1</name>
    <dbReference type="NCBI Taxonomy" id="1277687"/>
    <lineage>
        <taxon>Eukaryota</taxon>
        <taxon>Fungi</taxon>
        <taxon>Dikarya</taxon>
        <taxon>Basidiomycota</taxon>
        <taxon>Ustilaginomycotina</taxon>
        <taxon>Ustilaginomycetes</taxon>
        <taxon>Ustilaginales</taxon>
        <taxon>Ustilaginaceae</taxon>
        <taxon>Pseudozyma</taxon>
    </lineage>
</organism>
<evidence type="ECO:0000256" key="4">
    <source>
        <dbReference type="ARBA" id="ARBA00022475"/>
    </source>
</evidence>
<feature type="transmembrane region" description="Helical" evidence="11">
    <location>
        <begin position="118"/>
        <end position="138"/>
    </location>
</feature>
<dbReference type="PRINTS" id="PR00171">
    <property type="entry name" value="SUGRTRNSPORT"/>
</dbReference>
<dbReference type="GeneID" id="19319853"/>
<feature type="transmembrane region" description="Helical" evidence="11">
    <location>
        <begin position="72"/>
        <end position="90"/>
    </location>
</feature>
<feature type="transmembrane region" description="Helical" evidence="11">
    <location>
        <begin position="233"/>
        <end position="255"/>
    </location>
</feature>
<dbReference type="PROSITE" id="PS00216">
    <property type="entry name" value="SUGAR_TRANSPORT_1"/>
    <property type="match status" value="1"/>
</dbReference>
<keyword evidence="5 11" id="KW-0812">Transmembrane</keyword>